<comment type="caution">
    <text evidence="3">The sequence shown here is derived from an EMBL/GenBank/DDBJ whole genome shotgun (WGS) entry which is preliminary data.</text>
</comment>
<protein>
    <submittedName>
        <fullName evidence="3">Pre-mRNA-processing factor 6</fullName>
    </submittedName>
</protein>
<proteinExistence type="predicted"/>
<feature type="region of interest" description="Disordered" evidence="1">
    <location>
        <begin position="1"/>
        <end position="82"/>
    </location>
</feature>
<dbReference type="Proteomes" id="UP000236333">
    <property type="component" value="Unassembled WGS sequence"/>
</dbReference>
<organism evidence="3 4">
    <name type="scientific">Tetrabaena socialis</name>
    <dbReference type="NCBI Taxonomy" id="47790"/>
    <lineage>
        <taxon>Eukaryota</taxon>
        <taxon>Viridiplantae</taxon>
        <taxon>Chlorophyta</taxon>
        <taxon>core chlorophytes</taxon>
        <taxon>Chlorophyceae</taxon>
        <taxon>CS clade</taxon>
        <taxon>Chlamydomonadales</taxon>
        <taxon>Tetrabaenaceae</taxon>
        <taxon>Tetrabaena</taxon>
    </lineage>
</organism>
<dbReference type="AlphaFoldDB" id="A0A2J7ZT12"/>
<sequence length="143" mass="15190">MTREDTLPTRPMPKAPTTKVDFNSLKAPSGYVPGLGRGAAGFTTRSDIGPARAGGVDALKGGEGGDERVEAHEQQHGADREQNQTFQFQGSGRVLVKHLLNESSTMAETPSASEHMAVSYLVTRPEWSLSSAVTPRRPGSALS</sequence>
<dbReference type="OrthoDB" id="440128at2759"/>
<feature type="domain" description="PRP1 splicing factor N-terminal" evidence="2">
    <location>
        <begin position="27"/>
        <end position="87"/>
    </location>
</feature>
<dbReference type="InterPro" id="IPR010491">
    <property type="entry name" value="PRP1_N"/>
</dbReference>
<name>A0A2J7ZT12_9CHLO</name>
<evidence type="ECO:0000256" key="1">
    <source>
        <dbReference type="SAM" id="MobiDB-lite"/>
    </source>
</evidence>
<evidence type="ECO:0000259" key="2">
    <source>
        <dbReference type="Pfam" id="PF06424"/>
    </source>
</evidence>
<keyword evidence="4" id="KW-1185">Reference proteome</keyword>
<dbReference type="Pfam" id="PF06424">
    <property type="entry name" value="PRP1_N"/>
    <property type="match status" value="1"/>
</dbReference>
<feature type="compositionally biased region" description="Basic and acidic residues" evidence="1">
    <location>
        <begin position="63"/>
        <end position="82"/>
    </location>
</feature>
<dbReference type="GO" id="GO:0000398">
    <property type="term" value="P:mRNA splicing, via spliceosome"/>
    <property type="evidence" value="ECO:0007669"/>
    <property type="project" value="InterPro"/>
</dbReference>
<gene>
    <name evidence="3" type="ORF">TSOC_010546</name>
</gene>
<evidence type="ECO:0000313" key="4">
    <source>
        <dbReference type="Proteomes" id="UP000236333"/>
    </source>
</evidence>
<evidence type="ECO:0000313" key="3">
    <source>
        <dbReference type="EMBL" id="PNH03407.1"/>
    </source>
</evidence>
<accession>A0A2J7ZT12</accession>
<reference evidence="3 4" key="1">
    <citation type="journal article" date="2017" name="Mol. Biol. Evol.">
        <title>The 4-celled Tetrabaena socialis nuclear genome reveals the essential components for genetic control of cell number at the origin of multicellularity in the volvocine lineage.</title>
        <authorList>
            <person name="Featherston J."/>
            <person name="Arakaki Y."/>
            <person name="Hanschen E.R."/>
            <person name="Ferris P.J."/>
            <person name="Michod R.E."/>
            <person name="Olson B.J.S.C."/>
            <person name="Nozaki H."/>
            <person name="Durand P.M."/>
        </authorList>
    </citation>
    <scope>NUCLEOTIDE SEQUENCE [LARGE SCALE GENOMIC DNA]</scope>
    <source>
        <strain evidence="3 4">NIES-571</strain>
    </source>
</reference>
<dbReference type="EMBL" id="PGGS01000507">
    <property type="protein sequence ID" value="PNH03407.1"/>
    <property type="molecule type" value="Genomic_DNA"/>
</dbReference>